<dbReference type="GO" id="GO:0005634">
    <property type="term" value="C:nucleus"/>
    <property type="evidence" value="ECO:0007669"/>
    <property type="project" value="UniProtKB-SubCell"/>
</dbReference>
<feature type="compositionally biased region" description="Basic and acidic residues" evidence="11">
    <location>
        <begin position="158"/>
        <end position="172"/>
    </location>
</feature>
<protein>
    <recommendedName>
        <fullName evidence="12">C2H2-type domain-containing protein</fullName>
    </recommendedName>
</protein>
<feature type="domain" description="C2H2-type" evidence="12">
    <location>
        <begin position="475"/>
        <end position="502"/>
    </location>
</feature>
<evidence type="ECO:0000256" key="2">
    <source>
        <dbReference type="ARBA" id="ARBA00007746"/>
    </source>
</evidence>
<dbReference type="PROSITE" id="PS50157">
    <property type="entry name" value="ZINC_FINGER_C2H2_2"/>
    <property type="match status" value="3"/>
</dbReference>
<dbReference type="FunFam" id="3.30.160.60:FF:001301">
    <property type="entry name" value="Blast:Protein hunchback"/>
    <property type="match status" value="1"/>
</dbReference>
<feature type="compositionally biased region" description="Low complexity" evidence="11">
    <location>
        <begin position="714"/>
        <end position="726"/>
    </location>
</feature>
<feature type="region of interest" description="Disordered" evidence="11">
    <location>
        <begin position="37"/>
        <end position="58"/>
    </location>
</feature>
<keyword evidence="5" id="KW-0677">Repeat</keyword>
<sequence>MTSIGLPPLRLRHDTGSRCRLDAYKYNGSEFVEDTAMSSTFDEEPRRQPEGWPPTHHESLQHMPVHTPMQVNGRCSESSGSPLYPHPLAATGRWLHHPVPGFPQIPQPPSPFFHHLPTSQAPPPFAFIHEEANKKVAEWHAANNNSTLGQQIWQKQARELEEQRKKSIENGKKSPPAYLIETIPLPTQVSPPANKADLIAPKAIHGDTRRLLEPSSSLSPEETKSNGQPSFAGSHSATDSDEDGHRMEVDPPNGATSPQRPTGTREEPTLASQTLPFLALPPLPPRPASCNPKVSTSLPKRDEPVDSNANKQLESREDDPSSLLLNFSNQSFINRAAILGNLGLPTGDGESLMTPIPSALDQIRAFTENPALLPDSPTLANALGAVSQVINMSSPEKADDPSKPAGSARSRSSKQKVYKCKQCPHTDTNKDDHWAHARTHIPADKQMNCPQCMFVTEYKHHLEYHIRNHIGSKPFRCEKCAYMCVNKSMLNSHMKSHNNVYQFRCADCTYATKYCHSLKQHLKKYGHRKRSDEGDHSQTPQSIGSVDSAFQRLTESVGLNIGGPLELKPPLPPTTLAQSLGLGSPFSPPHGLNYPGSQPGPLNLLLRQNPLQLDQLPGLLPGLPPPNVPLKCTVCEFSTGSQEDMIRHNMTHLNLNLLAQVSQSNSVPLPPFLSSLQLPPLPPLHPPNSHDSGIDVVKEESDGHEMTPEHEIGESSGCSSSPMGSSGEEEGRDGEGKRKRKMRKLEEISARLSQGKSPSQRSDDSSAQDNNNDDDALVAEPSSSPSDVHVDSLQRTPPAIAHPMPTLPNVEGPLSIYQQALLAHISSMQMKRDEENQAFRFMCPHCKMAFADQSLYHIHMGYHGYEHVFQCQRCGHHAHDPLNFNLHLLQASHQ</sequence>
<keyword evidence="13" id="KW-1185">Reference proteome</keyword>
<dbReference type="WBParaSite" id="MBELARI_LOCUS13368">
    <property type="protein sequence ID" value="MBELARI_LOCUS13368"/>
    <property type="gene ID" value="MBELARI_LOCUS13368"/>
</dbReference>
<dbReference type="InterPro" id="IPR013087">
    <property type="entry name" value="Znf_C2H2_type"/>
</dbReference>
<dbReference type="SMART" id="SM00355">
    <property type="entry name" value="ZnF_C2H2"/>
    <property type="match status" value="7"/>
</dbReference>
<dbReference type="PROSITE" id="PS00028">
    <property type="entry name" value="ZINC_FINGER_C2H2_1"/>
    <property type="match status" value="2"/>
</dbReference>
<organism evidence="13 14">
    <name type="scientific">Mesorhabditis belari</name>
    <dbReference type="NCBI Taxonomy" id="2138241"/>
    <lineage>
        <taxon>Eukaryota</taxon>
        <taxon>Metazoa</taxon>
        <taxon>Ecdysozoa</taxon>
        <taxon>Nematoda</taxon>
        <taxon>Chromadorea</taxon>
        <taxon>Rhabditida</taxon>
        <taxon>Rhabditina</taxon>
        <taxon>Rhabditomorpha</taxon>
        <taxon>Rhabditoidea</taxon>
        <taxon>Rhabditidae</taxon>
        <taxon>Mesorhabditinae</taxon>
        <taxon>Mesorhabditis</taxon>
    </lineage>
</organism>
<feature type="region of interest" description="Disordered" evidence="11">
    <location>
        <begin position="393"/>
        <end position="417"/>
    </location>
</feature>
<dbReference type="AlphaFoldDB" id="A0AAF3EH94"/>
<dbReference type="InterPro" id="IPR036236">
    <property type="entry name" value="Znf_C2H2_sf"/>
</dbReference>
<evidence type="ECO:0000313" key="13">
    <source>
        <dbReference type="Proteomes" id="UP000887575"/>
    </source>
</evidence>
<evidence type="ECO:0000256" key="9">
    <source>
        <dbReference type="ARBA" id="ARBA00023242"/>
    </source>
</evidence>
<proteinExistence type="inferred from homology"/>
<evidence type="ECO:0000313" key="14">
    <source>
        <dbReference type="WBParaSite" id="MBELARI_LOCUS13368"/>
    </source>
</evidence>
<feature type="compositionally biased region" description="Polar residues" evidence="11">
    <location>
        <begin position="225"/>
        <end position="237"/>
    </location>
</feature>
<dbReference type="GO" id="GO:0000978">
    <property type="term" value="F:RNA polymerase II cis-regulatory region sequence-specific DNA binding"/>
    <property type="evidence" value="ECO:0007669"/>
    <property type="project" value="TreeGrafter"/>
</dbReference>
<comment type="subcellular location">
    <subcellularLocation>
        <location evidence="1">Nucleus</location>
    </subcellularLocation>
</comment>
<dbReference type="Gene3D" id="3.30.160.60">
    <property type="entry name" value="Classic Zinc Finger"/>
    <property type="match status" value="3"/>
</dbReference>
<keyword evidence="8" id="KW-0238">DNA-binding</keyword>
<dbReference type="PANTHER" id="PTHR24404">
    <property type="entry name" value="ZINC FINGER PROTEIN"/>
    <property type="match status" value="1"/>
</dbReference>
<evidence type="ECO:0000256" key="1">
    <source>
        <dbReference type="ARBA" id="ARBA00004123"/>
    </source>
</evidence>
<evidence type="ECO:0000256" key="7">
    <source>
        <dbReference type="ARBA" id="ARBA00022833"/>
    </source>
</evidence>
<dbReference type="GO" id="GO:0000122">
    <property type="term" value="P:negative regulation of transcription by RNA polymerase II"/>
    <property type="evidence" value="ECO:0007669"/>
    <property type="project" value="UniProtKB-ARBA"/>
</dbReference>
<feature type="compositionally biased region" description="Polar residues" evidence="11">
    <location>
        <begin position="751"/>
        <end position="760"/>
    </location>
</feature>
<reference evidence="14" key="1">
    <citation type="submission" date="2024-02" db="UniProtKB">
        <authorList>
            <consortium name="WormBaseParasite"/>
        </authorList>
    </citation>
    <scope>IDENTIFICATION</scope>
</reference>
<evidence type="ECO:0000256" key="5">
    <source>
        <dbReference type="ARBA" id="ARBA00022737"/>
    </source>
</evidence>
<dbReference type="SUPFAM" id="SSF57667">
    <property type="entry name" value="beta-beta-alpha zinc fingers"/>
    <property type="match status" value="1"/>
</dbReference>
<keyword evidence="9" id="KW-0539">Nucleus</keyword>
<dbReference type="GO" id="GO:0008270">
    <property type="term" value="F:zinc ion binding"/>
    <property type="evidence" value="ECO:0007669"/>
    <property type="project" value="UniProtKB-KW"/>
</dbReference>
<dbReference type="GO" id="GO:0003700">
    <property type="term" value="F:DNA-binding transcription factor activity"/>
    <property type="evidence" value="ECO:0007669"/>
    <property type="project" value="TreeGrafter"/>
</dbReference>
<dbReference type="FunFam" id="3.30.160.60:FF:002883">
    <property type="entry name" value="Hunchback-like protein"/>
    <property type="match status" value="1"/>
</dbReference>
<evidence type="ECO:0000259" key="12">
    <source>
        <dbReference type="PROSITE" id="PS50157"/>
    </source>
</evidence>
<keyword evidence="4" id="KW-0479">Metal-binding</keyword>
<feature type="region of interest" description="Disordered" evidence="11">
    <location>
        <begin position="526"/>
        <end position="545"/>
    </location>
</feature>
<feature type="compositionally biased region" description="Basic and acidic residues" evidence="11">
    <location>
        <begin position="692"/>
        <end position="713"/>
    </location>
</feature>
<evidence type="ECO:0000256" key="11">
    <source>
        <dbReference type="SAM" id="MobiDB-lite"/>
    </source>
</evidence>
<accession>A0AAF3EH94</accession>
<feature type="region of interest" description="Disordered" evidence="11">
    <location>
        <begin position="680"/>
        <end position="791"/>
    </location>
</feature>
<feature type="domain" description="C2H2-type" evidence="12">
    <location>
        <begin position="841"/>
        <end position="868"/>
    </location>
</feature>
<feature type="region of interest" description="Disordered" evidence="11">
    <location>
        <begin position="572"/>
        <end position="601"/>
    </location>
</feature>
<evidence type="ECO:0000256" key="8">
    <source>
        <dbReference type="ARBA" id="ARBA00023125"/>
    </source>
</evidence>
<comment type="similarity">
    <text evidence="2">Belongs to the hunchback C2H2-type zinc-finger protein family.</text>
</comment>
<feature type="domain" description="C2H2-type" evidence="12">
    <location>
        <begin position="447"/>
        <end position="474"/>
    </location>
</feature>
<feature type="compositionally biased region" description="Basic and acidic residues" evidence="11">
    <location>
        <begin position="43"/>
        <end position="58"/>
    </location>
</feature>
<feature type="region of interest" description="Disordered" evidence="11">
    <location>
        <begin position="202"/>
        <end position="322"/>
    </location>
</feature>
<dbReference type="InterPro" id="IPR050589">
    <property type="entry name" value="Ikaros_C2H2-ZF"/>
</dbReference>
<keyword evidence="7" id="KW-0862">Zinc</keyword>
<dbReference type="PANTHER" id="PTHR24404:SF114">
    <property type="entry name" value="KLUMPFUSS, ISOFORM B-RELATED"/>
    <property type="match status" value="1"/>
</dbReference>
<dbReference type="GO" id="GO:0040034">
    <property type="term" value="P:regulation of development, heterochronic"/>
    <property type="evidence" value="ECO:0007669"/>
    <property type="project" value="UniProtKB-ARBA"/>
</dbReference>
<evidence type="ECO:0000256" key="6">
    <source>
        <dbReference type="ARBA" id="ARBA00022771"/>
    </source>
</evidence>
<keyword evidence="6 10" id="KW-0863">Zinc-finger</keyword>
<evidence type="ECO:0000256" key="3">
    <source>
        <dbReference type="ARBA" id="ARBA00022473"/>
    </source>
</evidence>
<keyword evidence="3" id="KW-0217">Developmental protein</keyword>
<evidence type="ECO:0000256" key="4">
    <source>
        <dbReference type="ARBA" id="ARBA00022723"/>
    </source>
</evidence>
<evidence type="ECO:0000256" key="10">
    <source>
        <dbReference type="PROSITE-ProRule" id="PRU00042"/>
    </source>
</evidence>
<feature type="region of interest" description="Disordered" evidence="11">
    <location>
        <begin position="158"/>
        <end position="177"/>
    </location>
</feature>
<dbReference type="Proteomes" id="UP000887575">
    <property type="component" value="Unassembled WGS sequence"/>
</dbReference>
<name>A0AAF3EH94_9BILA</name>